<dbReference type="EMBL" id="AK074031">
    <property type="protein sequence ID" value="BAB84857.1"/>
    <property type="molecule type" value="mRNA"/>
</dbReference>
<feature type="compositionally biased region" description="Basic and acidic residues" evidence="1">
    <location>
        <begin position="164"/>
        <end position="175"/>
    </location>
</feature>
<sequence length="204" mass="21431">SPQCKRAACFLSAGSVGSEPGPSVQCLCTQIIACVTEDSVLSCHLLPSCCPVPGRTRMPPSLSGPWQSLRPGSKGRGRGPLVGEGRGPPGVGPGNSRARPSWVCWPKALALTPPRLPPPNRPASAALATRRCWCCRLPRALVPPGPGTSRPRRVGLGSWKAGRGRRETGFPERDGVPQAQLAPPPPRFLPLPHALLLPPTPLLA</sequence>
<proteinExistence type="evidence at transcript level"/>
<feature type="non-terminal residue" evidence="2">
    <location>
        <position position="1"/>
    </location>
</feature>
<feature type="region of interest" description="Disordered" evidence="1">
    <location>
        <begin position="145"/>
        <end position="184"/>
    </location>
</feature>
<gene>
    <name evidence="2" type="primary">FLJ00072</name>
</gene>
<feature type="compositionally biased region" description="Gly residues" evidence="1">
    <location>
        <begin position="78"/>
        <end position="93"/>
    </location>
</feature>
<reference evidence="2" key="1">
    <citation type="journal article" date="2004" name="Nat. Genet.">
        <title>Complete sequencing and characterization of 21,243 full-length human cDNAs.</title>
        <authorList>
            <person name="Ota T."/>
            <person name="Suzuki Y."/>
            <person name="Nishikawa T."/>
            <person name="Otsuki T."/>
            <person name="Sugiyama T."/>
            <person name="Irie R."/>
            <person name="Wakamatsu A."/>
            <person name="Hayashi K."/>
            <person name="Sato H."/>
            <person name="Nagai K."/>
            <person name="Kimura K."/>
            <person name="Makita H."/>
            <person name="Sekine M."/>
            <person name="Obayashi M."/>
            <person name="Nishi T."/>
            <person name="Shibahara T."/>
            <person name="Tanaka T."/>
            <person name="Ishii S."/>
            <person name="Yamamoto J."/>
            <person name="Saito K."/>
            <person name="Kawai Y."/>
            <person name="Isono Y."/>
            <person name="Nakamura Y."/>
            <person name="Nagahari K."/>
            <person name="Murakami K."/>
            <person name="Yasuda T."/>
            <person name="Iwayanagi T."/>
            <person name="Wagatsuma M."/>
            <person name="Shiratori A."/>
            <person name="Sudo H."/>
            <person name="Hosoiri T."/>
            <person name="Kaku Y."/>
            <person name="Kodaira H."/>
            <person name="Kondo H."/>
            <person name="Sugawara M."/>
            <person name="Takahashi M."/>
            <person name="Kanda K."/>
            <person name="Yokoi T."/>
            <person name="Furuya T."/>
            <person name="Kikkawa E."/>
            <person name="Omura Y."/>
            <person name="Abe K."/>
            <person name="Kamihara K."/>
            <person name="Katsuta N."/>
            <person name="Sato K."/>
            <person name="Tanikawa M."/>
            <person name="Yamazaki M."/>
            <person name="Ninomiya K."/>
            <person name="Ishibashi T."/>
            <person name="Yamashita H."/>
            <person name="Murakawa K."/>
            <person name="Fujimori K."/>
            <person name="Tanai H."/>
            <person name="Kimata M."/>
            <person name="Watanabe M."/>
            <person name="Hiraoka S."/>
            <person name="Chiba Y."/>
            <person name="Ishida S."/>
            <person name="Ono Y."/>
            <person name="Takiguchi S."/>
            <person name="Watanabe S."/>
            <person name="Yosida M."/>
            <person name="Hotuta T."/>
            <person name="Kusano J."/>
            <person name="Kanehori K."/>
            <person name="Takahashi-Fujii A."/>
            <person name="Hara H."/>
            <person name="Tanase T."/>
            <person name="Nomura Y."/>
            <person name="Togiya S."/>
            <person name="Komai F."/>
            <person name="Hara R."/>
            <person name="Takeuchi K."/>
            <person name="Arita M."/>
            <person name="Imose N."/>
            <person name="Musashino K."/>
            <person name="Yuuki H."/>
            <person name="Oshima A."/>
            <person name="Sasaki N."/>
            <person name="Aotsuka S."/>
            <person name="Yoshikawa Y."/>
            <person name="Matsunawa H."/>
            <person name="Ichihara T."/>
            <person name="Shiohata N."/>
            <person name="Sano S."/>
            <person name="Moriya S."/>
            <person name="Momiyama H."/>
            <person name="Satoh N."/>
            <person name="Takami S."/>
            <person name="Terashima Y."/>
            <person name="Suzuki O."/>
            <person name="Nakagawa S."/>
            <person name="Senoh A."/>
            <person name="Mizoguchi H."/>
            <person name="Goto Y."/>
            <person name="Shimizu F."/>
            <person name="Wakebe H."/>
            <person name="Hishigaki H."/>
            <person name="Watanabe T."/>
            <person name="Sugiyama A."/>
            <person name="Takemoto M."/>
            <person name="Kawakami B."/>
            <person name="Yamazaki M."/>
            <person name="Watanabe K."/>
            <person name="Kumagai A."/>
            <person name="Itakura S."/>
            <person name="Fukuzumi Y."/>
            <person name="Fujimori Y."/>
            <person name="Komiyama M."/>
            <person name="Tashiro H."/>
            <person name="Tanigami A."/>
            <person name="Fujiwara T."/>
            <person name="Ono T."/>
            <person name="Yamada K."/>
            <person name="Fujii Y."/>
            <person name="Ozaki K."/>
            <person name="Hirao M."/>
            <person name="Ohmori Y."/>
            <person name="Kawabata A."/>
            <person name="Hikiji T."/>
            <person name="Kobatake N."/>
            <person name="Inagaki H."/>
            <person name="Ikema Y."/>
            <person name="Okamoto S."/>
            <person name="Okitani R."/>
            <person name="Kawakami T."/>
            <person name="Noguchi S."/>
            <person name="Itoh T."/>
            <person name="Shigeta K."/>
            <person name="Senba T."/>
            <person name="Matsumura K."/>
            <person name="Nakajima Y."/>
            <person name="Mizuno T."/>
            <person name="Morinaga M."/>
            <person name="Sasaki M."/>
            <person name="Togashi T."/>
            <person name="Oyama M."/>
            <person name="Hata H."/>
            <person name="Watanabe M."/>
            <person name="Komatsu T."/>
            <person name="Mizushima-Sugano J."/>
            <person name="Satoh T."/>
            <person name="Shirai Y."/>
            <person name="Takahashi Y."/>
            <person name="Nakagawa K."/>
            <person name="Okumura K."/>
            <person name="Nagase T."/>
            <person name="Nomura N."/>
            <person name="Kikuchi H."/>
            <person name="Masuho Y."/>
            <person name="Yamashita R."/>
            <person name="Nakai K."/>
            <person name="Yada T."/>
            <person name="Nakamura Y."/>
            <person name="Ohara O."/>
            <person name="Isogai T."/>
            <person name="Sugano S."/>
        </authorList>
    </citation>
    <scope>NUCLEOTIDE SEQUENCE</scope>
    <source>
        <tissue evidence="2">Spleen</tissue>
    </source>
</reference>
<protein>
    <submittedName>
        <fullName evidence="2">FLJ00072 protein</fullName>
    </submittedName>
</protein>
<accession>Q8TET9</accession>
<name>Q8TET9_HUMAN</name>
<organism evidence="2">
    <name type="scientific">Homo sapiens</name>
    <name type="common">Human</name>
    <dbReference type="NCBI Taxonomy" id="9606"/>
    <lineage>
        <taxon>Eukaryota</taxon>
        <taxon>Metazoa</taxon>
        <taxon>Chordata</taxon>
        <taxon>Craniata</taxon>
        <taxon>Vertebrata</taxon>
        <taxon>Euteleostomi</taxon>
        <taxon>Mammalia</taxon>
        <taxon>Eutheria</taxon>
        <taxon>Euarchontoglires</taxon>
        <taxon>Primates</taxon>
        <taxon>Haplorrhini</taxon>
        <taxon>Catarrhini</taxon>
        <taxon>Hominidae</taxon>
        <taxon>Homo</taxon>
    </lineage>
</organism>
<dbReference type="AlphaFoldDB" id="Q8TET9"/>
<evidence type="ECO:0000256" key="1">
    <source>
        <dbReference type="SAM" id="MobiDB-lite"/>
    </source>
</evidence>
<evidence type="ECO:0000313" key="2">
    <source>
        <dbReference type="EMBL" id="BAB84857.1"/>
    </source>
</evidence>
<feature type="region of interest" description="Disordered" evidence="1">
    <location>
        <begin position="60"/>
        <end position="98"/>
    </location>
</feature>